<keyword evidence="2" id="KW-0472">Membrane</keyword>
<accession>A0A2S3ZXI2</accession>
<feature type="transmembrane region" description="Helical" evidence="2">
    <location>
        <begin position="137"/>
        <end position="155"/>
    </location>
</feature>
<keyword evidence="2" id="KW-0812">Transmembrane</keyword>
<dbReference type="Proteomes" id="UP000237061">
    <property type="component" value="Unassembled WGS sequence"/>
</dbReference>
<keyword evidence="4" id="KW-1185">Reference proteome</keyword>
<evidence type="ECO:0000256" key="1">
    <source>
        <dbReference type="SAM" id="MobiDB-lite"/>
    </source>
</evidence>
<feature type="compositionally biased region" description="Low complexity" evidence="1">
    <location>
        <begin position="189"/>
        <end position="203"/>
    </location>
</feature>
<proteinExistence type="predicted"/>
<feature type="region of interest" description="Disordered" evidence="1">
    <location>
        <begin position="189"/>
        <end position="216"/>
    </location>
</feature>
<keyword evidence="2" id="KW-1133">Transmembrane helix</keyword>
<gene>
    <name evidence="3" type="ORF">CVS27_08230</name>
</gene>
<organism evidence="3 4">
    <name type="scientific">Arthrobacter glacialis</name>
    <dbReference type="NCBI Taxonomy" id="1664"/>
    <lineage>
        <taxon>Bacteria</taxon>
        <taxon>Bacillati</taxon>
        <taxon>Actinomycetota</taxon>
        <taxon>Actinomycetes</taxon>
        <taxon>Micrococcales</taxon>
        <taxon>Micrococcaceae</taxon>
        <taxon>Arthrobacter</taxon>
    </lineage>
</organism>
<protein>
    <recommendedName>
        <fullName evidence="5">RDD family protein</fullName>
    </recommendedName>
</protein>
<dbReference type="EMBL" id="PPXC01000005">
    <property type="protein sequence ID" value="POH73893.1"/>
    <property type="molecule type" value="Genomic_DNA"/>
</dbReference>
<evidence type="ECO:0000313" key="3">
    <source>
        <dbReference type="EMBL" id="POH73893.1"/>
    </source>
</evidence>
<evidence type="ECO:0000256" key="2">
    <source>
        <dbReference type="SAM" id="Phobius"/>
    </source>
</evidence>
<dbReference type="RefSeq" id="WP_103465248.1">
    <property type="nucleotide sequence ID" value="NZ_PPXB01000005.1"/>
</dbReference>
<evidence type="ECO:0008006" key="5">
    <source>
        <dbReference type="Google" id="ProtNLM"/>
    </source>
</evidence>
<reference evidence="3 4" key="1">
    <citation type="submission" date="2018-01" db="EMBL/GenBank/DDBJ databases">
        <title>Arthrobacter sp. nov., from glaciers in China.</title>
        <authorList>
            <person name="Liu Q."/>
            <person name="Xin Y.-H."/>
        </authorList>
    </citation>
    <scope>NUCLEOTIDE SEQUENCE [LARGE SCALE GENOMIC DNA]</scope>
    <source>
        <strain evidence="3 4">HLT2-12-2</strain>
    </source>
</reference>
<name>A0A2S3ZXI2_ARTGL</name>
<feature type="transmembrane region" description="Helical" evidence="2">
    <location>
        <begin position="84"/>
        <end position="103"/>
    </location>
</feature>
<comment type="caution">
    <text evidence="3">The sequence shown here is derived from an EMBL/GenBank/DDBJ whole genome shotgun (WGS) entry which is preliminary data.</text>
</comment>
<dbReference type="AlphaFoldDB" id="A0A2S3ZXI2"/>
<evidence type="ECO:0000313" key="4">
    <source>
        <dbReference type="Proteomes" id="UP000237061"/>
    </source>
</evidence>
<dbReference type="OrthoDB" id="3405506at2"/>
<feature type="transmembrane region" description="Helical" evidence="2">
    <location>
        <begin position="41"/>
        <end position="63"/>
    </location>
</feature>
<sequence length="216" mass="23849">MATKPKFDGPTRLIDPLTGRPVRQFTMTGNYYVRATATRHFWGRVLDGAVFLAAFGILSLLVIPVRKAMENSPSLWELAYSNGFFIGLIALFWFPALYVYGMIWGKWGLFGDRAARMRSVRITDGSLSGPWLGGWRVILWSFLPLYAVFMIASLFDGGVEHTPGYVPLDLDSGVAKGHAPVPDPAIVAKEQAEAQAEAQTRAQMPHLYGKAPDARS</sequence>